<proteinExistence type="predicted"/>
<dbReference type="EMBL" id="JARRAF010000039">
    <property type="protein sequence ID" value="MDK2126472.1"/>
    <property type="molecule type" value="Genomic_DNA"/>
</dbReference>
<protein>
    <submittedName>
        <fullName evidence="1">Uncharacterized protein</fullName>
    </submittedName>
</protein>
<gene>
    <name evidence="1" type="ORF">PZA18_20740</name>
</gene>
<comment type="caution">
    <text evidence="1">The sequence shown here is derived from an EMBL/GenBank/DDBJ whole genome shotgun (WGS) entry which is preliminary data.</text>
</comment>
<reference evidence="1" key="1">
    <citation type="submission" date="2023-03" db="EMBL/GenBank/DDBJ databases">
        <title>Chitinimonas shenzhenensis gen. nov., sp. nov., a novel member of family Burkholderiaceae isolated from activated sludge collected in Shen Zhen, China.</title>
        <authorList>
            <person name="Wang X."/>
        </authorList>
    </citation>
    <scope>NUCLEOTIDE SEQUENCE</scope>
    <source>
        <strain evidence="1">DQS-5</strain>
    </source>
</reference>
<name>A0ABT7E2D4_9NEIS</name>
<evidence type="ECO:0000313" key="1">
    <source>
        <dbReference type="EMBL" id="MDK2126472.1"/>
    </source>
</evidence>
<keyword evidence="2" id="KW-1185">Reference proteome</keyword>
<accession>A0ABT7E2D4</accession>
<dbReference type="RefSeq" id="WP_284102791.1">
    <property type="nucleotide sequence ID" value="NZ_JARRAF010000039.1"/>
</dbReference>
<sequence>MLDRLEDFHERNPDRPVVAPLIEAGLCKADCKAMLERAGSELPMMYRLGYDNANCIGCVRGGEGYWRAIREDFPAQFEAICQLQDEIGEGSWFLRYRSGPHAGQRFPMRNWPAGTARRIGLCGVTRQRETNEYSRQRI</sequence>
<evidence type="ECO:0000313" key="2">
    <source>
        <dbReference type="Proteomes" id="UP001172778"/>
    </source>
</evidence>
<dbReference type="Proteomes" id="UP001172778">
    <property type="component" value="Unassembled WGS sequence"/>
</dbReference>
<organism evidence="1 2">
    <name type="scientific">Parachitinimonas caeni</name>
    <dbReference type="NCBI Taxonomy" id="3031301"/>
    <lineage>
        <taxon>Bacteria</taxon>
        <taxon>Pseudomonadati</taxon>
        <taxon>Pseudomonadota</taxon>
        <taxon>Betaproteobacteria</taxon>
        <taxon>Neisseriales</taxon>
        <taxon>Chitinibacteraceae</taxon>
        <taxon>Parachitinimonas</taxon>
    </lineage>
</organism>